<dbReference type="Pfam" id="PF00356">
    <property type="entry name" value="LacI"/>
    <property type="match status" value="1"/>
</dbReference>
<name>A0ABW1CS81_9ACTN</name>
<dbReference type="SUPFAM" id="SSF53822">
    <property type="entry name" value="Periplasmic binding protein-like I"/>
    <property type="match status" value="1"/>
</dbReference>
<dbReference type="PROSITE" id="PS00356">
    <property type="entry name" value="HTH_LACI_1"/>
    <property type="match status" value="1"/>
</dbReference>
<dbReference type="InterPro" id="IPR028082">
    <property type="entry name" value="Peripla_BP_I"/>
</dbReference>
<keyword evidence="2 5" id="KW-0238">DNA-binding</keyword>
<dbReference type="InterPro" id="IPR010982">
    <property type="entry name" value="Lambda_DNA-bd_dom_sf"/>
</dbReference>
<keyword evidence="1" id="KW-0805">Transcription regulation</keyword>
<dbReference type="Gene3D" id="3.40.50.2300">
    <property type="match status" value="2"/>
</dbReference>
<dbReference type="PANTHER" id="PTHR30146:SF153">
    <property type="entry name" value="LACTOSE OPERON REPRESSOR"/>
    <property type="match status" value="1"/>
</dbReference>
<evidence type="ECO:0000256" key="1">
    <source>
        <dbReference type="ARBA" id="ARBA00023015"/>
    </source>
</evidence>
<sequence length="406" mass="42376">MSGRVTIRDVARRAGVSVATVSRVLTGDYPVLAGTRNKVMRAVRELDYVPNAHARALSAARPGAIAIVVNTVAVPYYAYIAQGVEEQAAQEGRLSLICTTGGDPGRELSIVQLLREQRAEAVILVGSVIVDEDYRKRMSEYAHALAAAGSRLVLCGRPPLGEGVPALVVDFDNTGGAHAVTAHLLSAGHRRILYLGLRPGHSTSDSRVAGYRSALASYGLPAESSLEVEAEFSREAGYVAMKGRLVAGPRDFTAIFAGNDLLAAGAVQALREHGLRVPDDLSVVGYDDVPPAEDLGLTTVHLPHDELGRAAVRLALGRPPAGPLTLGTHIVVRNSVRPLGPDTVQLFGPDAVRLVGPDAVRLVGPDVVRPPGSDVVRPPGSDAVQAIGPDVVRAGGPDAVRAVGPG</sequence>
<dbReference type="PROSITE" id="PS50932">
    <property type="entry name" value="HTH_LACI_2"/>
    <property type="match status" value="1"/>
</dbReference>
<proteinExistence type="predicted"/>
<dbReference type="GO" id="GO:0003677">
    <property type="term" value="F:DNA binding"/>
    <property type="evidence" value="ECO:0007669"/>
    <property type="project" value="UniProtKB-KW"/>
</dbReference>
<evidence type="ECO:0000313" key="6">
    <source>
        <dbReference type="Proteomes" id="UP001596058"/>
    </source>
</evidence>
<keyword evidence="6" id="KW-1185">Reference proteome</keyword>
<dbReference type="InterPro" id="IPR046335">
    <property type="entry name" value="LacI/GalR-like_sensor"/>
</dbReference>
<dbReference type="EMBL" id="JBHSPA010000029">
    <property type="protein sequence ID" value="MFC5827545.1"/>
    <property type="molecule type" value="Genomic_DNA"/>
</dbReference>
<dbReference type="Gene3D" id="1.10.260.40">
    <property type="entry name" value="lambda repressor-like DNA-binding domains"/>
    <property type="match status" value="1"/>
</dbReference>
<dbReference type="PANTHER" id="PTHR30146">
    <property type="entry name" value="LACI-RELATED TRANSCRIPTIONAL REPRESSOR"/>
    <property type="match status" value="1"/>
</dbReference>
<dbReference type="CDD" id="cd06267">
    <property type="entry name" value="PBP1_LacI_sugar_binding-like"/>
    <property type="match status" value="1"/>
</dbReference>
<dbReference type="PRINTS" id="PR00036">
    <property type="entry name" value="HTHLACI"/>
</dbReference>
<dbReference type="SMART" id="SM00354">
    <property type="entry name" value="HTH_LACI"/>
    <property type="match status" value="1"/>
</dbReference>
<dbReference type="RefSeq" id="WP_379517044.1">
    <property type="nucleotide sequence ID" value="NZ_JBHSPA010000029.1"/>
</dbReference>
<accession>A0ABW1CS81</accession>
<dbReference type="SUPFAM" id="SSF47413">
    <property type="entry name" value="lambda repressor-like DNA-binding domains"/>
    <property type="match status" value="1"/>
</dbReference>
<feature type="domain" description="HTH lacI-type" evidence="4">
    <location>
        <begin position="5"/>
        <end position="59"/>
    </location>
</feature>
<dbReference type="Proteomes" id="UP001596058">
    <property type="component" value="Unassembled WGS sequence"/>
</dbReference>
<protein>
    <submittedName>
        <fullName evidence="5">LacI family DNA-binding transcriptional regulator</fullName>
    </submittedName>
</protein>
<evidence type="ECO:0000313" key="5">
    <source>
        <dbReference type="EMBL" id="MFC5827545.1"/>
    </source>
</evidence>
<evidence type="ECO:0000256" key="3">
    <source>
        <dbReference type="ARBA" id="ARBA00023163"/>
    </source>
</evidence>
<keyword evidence="3" id="KW-0804">Transcription</keyword>
<dbReference type="Pfam" id="PF13377">
    <property type="entry name" value="Peripla_BP_3"/>
    <property type="match status" value="1"/>
</dbReference>
<dbReference type="InterPro" id="IPR000843">
    <property type="entry name" value="HTH_LacI"/>
</dbReference>
<organism evidence="5 6">
    <name type="scientific">Nonomuraea insulae</name>
    <dbReference type="NCBI Taxonomy" id="1616787"/>
    <lineage>
        <taxon>Bacteria</taxon>
        <taxon>Bacillati</taxon>
        <taxon>Actinomycetota</taxon>
        <taxon>Actinomycetes</taxon>
        <taxon>Streptosporangiales</taxon>
        <taxon>Streptosporangiaceae</taxon>
        <taxon>Nonomuraea</taxon>
    </lineage>
</organism>
<evidence type="ECO:0000259" key="4">
    <source>
        <dbReference type="PROSITE" id="PS50932"/>
    </source>
</evidence>
<reference evidence="6" key="1">
    <citation type="journal article" date="2019" name="Int. J. Syst. Evol. Microbiol.">
        <title>The Global Catalogue of Microorganisms (GCM) 10K type strain sequencing project: providing services to taxonomists for standard genome sequencing and annotation.</title>
        <authorList>
            <consortium name="The Broad Institute Genomics Platform"/>
            <consortium name="The Broad Institute Genome Sequencing Center for Infectious Disease"/>
            <person name="Wu L."/>
            <person name="Ma J."/>
        </authorList>
    </citation>
    <scope>NUCLEOTIDE SEQUENCE [LARGE SCALE GENOMIC DNA]</scope>
    <source>
        <strain evidence="6">CCUG 53903</strain>
    </source>
</reference>
<evidence type="ECO:0000256" key="2">
    <source>
        <dbReference type="ARBA" id="ARBA00023125"/>
    </source>
</evidence>
<comment type="caution">
    <text evidence="5">The sequence shown here is derived from an EMBL/GenBank/DDBJ whole genome shotgun (WGS) entry which is preliminary data.</text>
</comment>
<dbReference type="CDD" id="cd01392">
    <property type="entry name" value="HTH_LacI"/>
    <property type="match status" value="1"/>
</dbReference>
<gene>
    <name evidence="5" type="ORF">ACFPZ3_27090</name>
</gene>